<sequence length="160" mass="18320">MSIHDKDSVLGLWRCMNETMTGVTKELLNSIGYEMKDDSEVEAFAKLGNTATISEKDGGVVCSVMFDDPNIGDKMRPKFGPIQLYEPYEYFIPMEGKKQTFMMTEFSKNKVFFHLLIEPKDGRKLYIHESVEIVEKDVLAQVVRSPKANLASRVLFKRIK</sequence>
<organism evidence="1 2">
    <name type="scientific">Aplysia californica</name>
    <name type="common">California sea hare</name>
    <dbReference type="NCBI Taxonomy" id="6500"/>
    <lineage>
        <taxon>Eukaryota</taxon>
        <taxon>Metazoa</taxon>
        <taxon>Spiralia</taxon>
        <taxon>Lophotrochozoa</taxon>
        <taxon>Mollusca</taxon>
        <taxon>Gastropoda</taxon>
        <taxon>Heterobranchia</taxon>
        <taxon>Euthyneura</taxon>
        <taxon>Tectipleura</taxon>
        <taxon>Aplysiida</taxon>
        <taxon>Aplysioidea</taxon>
        <taxon>Aplysiidae</taxon>
        <taxon>Aplysia</taxon>
    </lineage>
</organism>
<gene>
    <name evidence="2" type="primary">LOC101850140</name>
</gene>
<protein>
    <submittedName>
        <fullName evidence="2">Uncharacterized protein LOC101850140</fullName>
    </submittedName>
</protein>
<dbReference type="Proteomes" id="UP000694888">
    <property type="component" value="Unplaced"/>
</dbReference>
<proteinExistence type="predicted"/>
<accession>A0ABM1AG19</accession>
<evidence type="ECO:0000313" key="2">
    <source>
        <dbReference type="RefSeq" id="XP_012946936.1"/>
    </source>
</evidence>
<evidence type="ECO:0000313" key="1">
    <source>
        <dbReference type="Proteomes" id="UP000694888"/>
    </source>
</evidence>
<keyword evidence="1" id="KW-1185">Reference proteome</keyword>
<name>A0ABM1AG19_APLCA</name>
<reference evidence="2" key="1">
    <citation type="submission" date="2025-08" db="UniProtKB">
        <authorList>
            <consortium name="RefSeq"/>
        </authorList>
    </citation>
    <scope>IDENTIFICATION</scope>
</reference>
<dbReference type="RefSeq" id="XP_012946936.1">
    <property type="nucleotide sequence ID" value="XM_013091482.1"/>
</dbReference>
<dbReference type="GeneID" id="101850140"/>